<gene>
    <name evidence="2" type="ORF">MKW35_04040</name>
</gene>
<organism evidence="2 3">
    <name type="scientific">Aestuariibaculum lutulentum</name>
    <dbReference type="NCBI Taxonomy" id="2920935"/>
    <lineage>
        <taxon>Bacteria</taxon>
        <taxon>Pseudomonadati</taxon>
        <taxon>Bacteroidota</taxon>
        <taxon>Flavobacteriia</taxon>
        <taxon>Flavobacteriales</taxon>
        <taxon>Flavobacteriaceae</taxon>
    </lineage>
</organism>
<accession>A0ABS9RFQ2</accession>
<feature type="chain" id="PRO_5045955639" description="Lipoprotein" evidence="1">
    <location>
        <begin position="18"/>
        <end position="284"/>
    </location>
</feature>
<dbReference type="RefSeq" id="WP_240572101.1">
    <property type="nucleotide sequence ID" value="NZ_CP136709.1"/>
</dbReference>
<feature type="signal peptide" evidence="1">
    <location>
        <begin position="1"/>
        <end position="17"/>
    </location>
</feature>
<proteinExistence type="predicted"/>
<sequence length="284" mass="30319">MKKVKILLALVSLGFVACNNDSETTNDNLATSESVNSEIVIEDVESVLDNISIYSDASFGVSSVSKTSTFGKGDHRGESQYFNDCVDVTVELVDETLTTTIVFNGECEDHDGNVITGTITKVRSISDAGKERTITFQDLSINGYLVNGTQTYSYVIANVNGNPEFTSTIDISIVTDEGTISKVGTKTVEITAGGDTYSCFDDEKTITGSSTFTDASGATFTVEITTALVKPVDCRFIASGVKTYTTAEGTITVDYGDGTCDDVATKTDVEGNVTEITLGRKRHH</sequence>
<keyword evidence="3" id="KW-1185">Reference proteome</keyword>
<protein>
    <recommendedName>
        <fullName evidence="4">Lipoprotein</fullName>
    </recommendedName>
</protein>
<evidence type="ECO:0000313" key="2">
    <source>
        <dbReference type="EMBL" id="MCH4551777.1"/>
    </source>
</evidence>
<keyword evidence="1" id="KW-0732">Signal</keyword>
<name>A0ABS9RFQ2_9FLAO</name>
<dbReference type="Proteomes" id="UP001156141">
    <property type="component" value="Unassembled WGS sequence"/>
</dbReference>
<evidence type="ECO:0008006" key="4">
    <source>
        <dbReference type="Google" id="ProtNLM"/>
    </source>
</evidence>
<evidence type="ECO:0000256" key="1">
    <source>
        <dbReference type="SAM" id="SignalP"/>
    </source>
</evidence>
<dbReference type="EMBL" id="JAKVQD010000001">
    <property type="protein sequence ID" value="MCH4551777.1"/>
    <property type="molecule type" value="Genomic_DNA"/>
</dbReference>
<reference evidence="2" key="1">
    <citation type="submission" date="2022-02" db="EMBL/GenBank/DDBJ databases">
        <title>Aestuariibaculum sp., a marine bacterium isolated from sediment in Guangxi.</title>
        <authorList>
            <person name="Ying J."/>
        </authorList>
    </citation>
    <scope>NUCLEOTIDE SEQUENCE</scope>
    <source>
        <strain evidence="2">L182</strain>
    </source>
</reference>
<evidence type="ECO:0000313" key="3">
    <source>
        <dbReference type="Proteomes" id="UP001156141"/>
    </source>
</evidence>
<comment type="caution">
    <text evidence="2">The sequence shown here is derived from an EMBL/GenBank/DDBJ whole genome shotgun (WGS) entry which is preliminary data.</text>
</comment>
<dbReference type="PROSITE" id="PS51257">
    <property type="entry name" value="PROKAR_LIPOPROTEIN"/>
    <property type="match status" value="1"/>
</dbReference>